<reference evidence="2" key="1">
    <citation type="submission" date="2015-11" db="EMBL/GenBank/DDBJ databases">
        <title>De novo transcriptome assembly of four potential Pierce s Disease insect vectors from Arizona vineyards.</title>
        <authorList>
            <person name="Tassone E.E."/>
        </authorList>
    </citation>
    <scope>NUCLEOTIDE SEQUENCE</scope>
</reference>
<protein>
    <submittedName>
        <fullName evidence="2">Uncharacterized protein</fullName>
    </submittedName>
</protein>
<proteinExistence type="predicted"/>
<dbReference type="AlphaFoldDB" id="A0A1B6MA02"/>
<evidence type="ECO:0000313" key="2">
    <source>
        <dbReference type="EMBL" id="JAT32749.1"/>
    </source>
</evidence>
<feature type="non-terminal residue" evidence="2">
    <location>
        <position position="1"/>
    </location>
</feature>
<feature type="region of interest" description="Disordered" evidence="1">
    <location>
        <begin position="32"/>
        <end position="52"/>
    </location>
</feature>
<dbReference type="EMBL" id="GEBQ01007228">
    <property type="protein sequence ID" value="JAT32749.1"/>
    <property type="molecule type" value="Transcribed_RNA"/>
</dbReference>
<name>A0A1B6MA02_9HEMI</name>
<organism evidence="2">
    <name type="scientific">Graphocephala atropunctata</name>
    <dbReference type="NCBI Taxonomy" id="36148"/>
    <lineage>
        <taxon>Eukaryota</taxon>
        <taxon>Metazoa</taxon>
        <taxon>Ecdysozoa</taxon>
        <taxon>Arthropoda</taxon>
        <taxon>Hexapoda</taxon>
        <taxon>Insecta</taxon>
        <taxon>Pterygota</taxon>
        <taxon>Neoptera</taxon>
        <taxon>Paraneoptera</taxon>
        <taxon>Hemiptera</taxon>
        <taxon>Auchenorrhyncha</taxon>
        <taxon>Membracoidea</taxon>
        <taxon>Cicadellidae</taxon>
        <taxon>Cicadellinae</taxon>
        <taxon>Cicadellini</taxon>
        <taxon>Graphocephala</taxon>
    </lineage>
</organism>
<accession>A0A1B6MA02</accession>
<sequence>LPPPPPPRRSLGPSPRHRVSAIAALAPDLAQVNGEAGPSREEESLQSSASSSLVYITQSPLPSRGTKFTNNLPEEYKTINNIKHKRKAITRWLQDYPFYSIEEFMRWRD</sequence>
<evidence type="ECO:0000256" key="1">
    <source>
        <dbReference type="SAM" id="MobiDB-lite"/>
    </source>
</evidence>
<gene>
    <name evidence="2" type="ORF">g.4513</name>
</gene>